<evidence type="ECO:0000313" key="3">
    <source>
        <dbReference type="Proteomes" id="UP000002586"/>
    </source>
</evidence>
<reference evidence="3" key="1">
    <citation type="journal article" date="2009" name="Appl. Environ. Microbiol.">
        <title>Complete genome sequence of the chemolithoautotrophic marine magnetotactic coccus strain MC-1.</title>
        <authorList>
            <person name="Schubbe S."/>
            <person name="Williams T.J."/>
            <person name="Xie G."/>
            <person name="Kiss H.E."/>
            <person name="Brettin T.S."/>
            <person name="Martinez D."/>
            <person name="Ross C.A."/>
            <person name="Schuler D."/>
            <person name="Cox B.L."/>
            <person name="Nealson K.H."/>
            <person name="Bazylinski D.A."/>
        </authorList>
    </citation>
    <scope>NUCLEOTIDE SEQUENCE [LARGE SCALE GENOMIC DNA]</scope>
    <source>
        <strain evidence="3">ATCC BAA-1437 / JCM 17883 / MC-1</strain>
    </source>
</reference>
<protein>
    <submittedName>
        <fullName evidence="2">Micrococcal nuclease-like protein</fullName>
    </submittedName>
</protein>
<dbReference type="InterPro" id="IPR035437">
    <property type="entry name" value="SNase_OB-fold_sf"/>
</dbReference>
<dbReference type="STRING" id="156889.Mmc1_1381"/>
<reference evidence="2 3" key="2">
    <citation type="journal article" date="2012" name="Int. J. Syst. Evol. Microbiol.">
        <title>Magnetococcus marinus gen. nov., sp. nov., a marine, magnetotactic bacterium that represents a novel lineage (Magnetococcaceae fam. nov.; Magnetococcales ord. nov.) at the base of the Alphaproteobacteria.</title>
        <authorList>
            <person name="Bazylinski D.A."/>
            <person name="Williams T.J."/>
            <person name="Lefevre C.T."/>
            <person name="Berg R.J."/>
            <person name="Zhang C.L."/>
            <person name="Bowser S.S."/>
            <person name="Dean A.J."/>
            <person name="Beveridge T.J."/>
        </authorList>
    </citation>
    <scope>NUCLEOTIDE SEQUENCE [LARGE SCALE GENOMIC DNA]</scope>
    <source>
        <strain evidence="3">ATCC BAA-1437 / JCM 17883 / MC-1</strain>
    </source>
</reference>
<dbReference type="Gene3D" id="2.40.50.90">
    <property type="match status" value="1"/>
</dbReference>
<dbReference type="AlphaFoldDB" id="A0L7E9"/>
<name>A0L7E9_MAGMM</name>
<accession>A0L7E9</accession>
<dbReference type="InterPro" id="IPR016071">
    <property type="entry name" value="Staphylococal_nuclease_OB-fold"/>
</dbReference>
<gene>
    <name evidence="2" type="ordered locus">Mmc1_1381</name>
</gene>
<dbReference type="KEGG" id="mgm:Mmc1_1381"/>
<dbReference type="SUPFAM" id="SSF50199">
    <property type="entry name" value="Staphylococcal nuclease"/>
    <property type="match status" value="1"/>
</dbReference>
<feature type="domain" description="TNase-like" evidence="1">
    <location>
        <begin position="16"/>
        <end position="75"/>
    </location>
</feature>
<dbReference type="EMBL" id="CP000471">
    <property type="protein sequence ID" value="ABK43892.1"/>
    <property type="molecule type" value="Genomic_DNA"/>
</dbReference>
<organism evidence="2 3">
    <name type="scientific">Magnetococcus marinus (strain ATCC BAA-1437 / JCM 17883 / MC-1)</name>
    <dbReference type="NCBI Taxonomy" id="156889"/>
    <lineage>
        <taxon>Bacteria</taxon>
        <taxon>Pseudomonadati</taxon>
        <taxon>Pseudomonadota</taxon>
        <taxon>Magnetococcia</taxon>
        <taxon>Magnetococcales</taxon>
        <taxon>Magnetococcaceae</taxon>
        <taxon>Magnetococcus</taxon>
    </lineage>
</organism>
<dbReference type="eggNOG" id="COG1525">
    <property type="taxonomic scope" value="Bacteria"/>
</dbReference>
<dbReference type="Pfam" id="PF00565">
    <property type="entry name" value="SNase"/>
    <property type="match status" value="1"/>
</dbReference>
<keyword evidence="3" id="KW-1185">Reference proteome</keyword>
<evidence type="ECO:0000259" key="1">
    <source>
        <dbReference type="Pfam" id="PF00565"/>
    </source>
</evidence>
<proteinExistence type="predicted"/>
<evidence type="ECO:0000313" key="2">
    <source>
        <dbReference type="EMBL" id="ABK43892.1"/>
    </source>
</evidence>
<dbReference type="Proteomes" id="UP000002586">
    <property type="component" value="Chromosome"/>
</dbReference>
<dbReference type="HOGENOM" id="CLU_2465350_0_0_5"/>
<sequence length="88" mass="10140">MLYTLFKQKVRAKCPEEKRMALEAKERVRQLLAKAEHVTLRETGRDKYFRIVARVVADGVDVGEMLIREGLAAPYDGGRKTGEWCRTE</sequence>